<reference evidence="2" key="1">
    <citation type="submission" date="2011-02" db="EMBL/GenBank/DDBJ databases">
        <title>The complete genome of Planctomyces brasiliensis DSM 5305.</title>
        <authorList>
            <person name="Lucas S."/>
            <person name="Copeland A."/>
            <person name="Lapidus A."/>
            <person name="Bruce D."/>
            <person name="Goodwin L."/>
            <person name="Pitluck S."/>
            <person name="Kyrpides N."/>
            <person name="Mavromatis K."/>
            <person name="Pagani I."/>
            <person name="Ivanova N."/>
            <person name="Ovchinnikova G."/>
            <person name="Lu M."/>
            <person name="Detter J.C."/>
            <person name="Han C."/>
            <person name="Land M."/>
            <person name="Hauser L."/>
            <person name="Markowitz V."/>
            <person name="Cheng J.-F."/>
            <person name="Hugenholtz P."/>
            <person name="Woyke T."/>
            <person name="Wu D."/>
            <person name="Tindall B."/>
            <person name="Pomrenke H.G."/>
            <person name="Brambilla E."/>
            <person name="Klenk H.-P."/>
            <person name="Eisen J.A."/>
        </authorList>
    </citation>
    <scope>NUCLEOTIDE SEQUENCE [LARGE SCALE GENOMIC DNA]</scope>
    <source>
        <strain evidence="2">ATCC 49424 / DSM 5305 / JCM 21570 / NBRC 103401 / IFAM 1448</strain>
    </source>
</reference>
<dbReference type="AlphaFoldDB" id="F0SHQ3"/>
<dbReference type="Proteomes" id="UP000006860">
    <property type="component" value="Chromosome"/>
</dbReference>
<dbReference type="KEGG" id="pbs:Plabr_1924"/>
<organism evidence="1 2">
    <name type="scientific">Rubinisphaera brasiliensis (strain ATCC 49424 / DSM 5305 / JCM 21570 / IAM 15109 / NBRC 103401 / IFAM 1448)</name>
    <name type="common">Planctomyces brasiliensis</name>
    <dbReference type="NCBI Taxonomy" id="756272"/>
    <lineage>
        <taxon>Bacteria</taxon>
        <taxon>Pseudomonadati</taxon>
        <taxon>Planctomycetota</taxon>
        <taxon>Planctomycetia</taxon>
        <taxon>Planctomycetales</taxon>
        <taxon>Planctomycetaceae</taxon>
        <taxon>Rubinisphaera</taxon>
    </lineage>
</organism>
<evidence type="ECO:0000313" key="1">
    <source>
        <dbReference type="EMBL" id="ADY59533.1"/>
    </source>
</evidence>
<evidence type="ECO:0000313" key="2">
    <source>
        <dbReference type="Proteomes" id="UP000006860"/>
    </source>
</evidence>
<dbReference type="STRING" id="756272.Plabr_1924"/>
<proteinExistence type="predicted"/>
<sequence>MSIVVEDVQEGVGKFVVVWKMPHRQPMGEHAELLSPLLTRLRMEQVFRFVLRLRLLGVSR</sequence>
<dbReference type="HOGENOM" id="CLU_2938930_0_0_0"/>
<gene>
    <name evidence="1" type="ordered locus">Plabr_1924</name>
</gene>
<accession>F0SHQ3</accession>
<keyword evidence="2" id="KW-1185">Reference proteome</keyword>
<name>F0SHQ3_RUBBR</name>
<dbReference type="EMBL" id="CP002546">
    <property type="protein sequence ID" value="ADY59533.1"/>
    <property type="molecule type" value="Genomic_DNA"/>
</dbReference>
<protein>
    <submittedName>
        <fullName evidence="1">Uncharacterized protein</fullName>
    </submittedName>
</protein>